<evidence type="ECO:0000313" key="1">
    <source>
        <dbReference type="Proteomes" id="UP000694941"/>
    </source>
</evidence>
<gene>
    <name evidence="2" type="primary">LOC106477282</name>
</gene>
<dbReference type="RefSeq" id="XP_022236623.1">
    <property type="nucleotide sequence ID" value="XM_022380915.1"/>
</dbReference>
<organism evidence="1 2">
    <name type="scientific">Limulus polyphemus</name>
    <name type="common">Atlantic horseshoe crab</name>
    <dbReference type="NCBI Taxonomy" id="6850"/>
    <lineage>
        <taxon>Eukaryota</taxon>
        <taxon>Metazoa</taxon>
        <taxon>Ecdysozoa</taxon>
        <taxon>Arthropoda</taxon>
        <taxon>Chelicerata</taxon>
        <taxon>Merostomata</taxon>
        <taxon>Xiphosura</taxon>
        <taxon>Limulidae</taxon>
        <taxon>Limulus</taxon>
    </lineage>
</organism>
<keyword evidence="1" id="KW-1185">Reference proteome</keyword>
<evidence type="ECO:0000313" key="2">
    <source>
        <dbReference type="RefSeq" id="XP_022236623.1"/>
    </source>
</evidence>
<dbReference type="PANTHER" id="PTHR31389:SF4">
    <property type="entry name" value="LD39211P"/>
    <property type="match status" value="1"/>
</dbReference>
<dbReference type="GeneID" id="106477282"/>
<name>A0ABM1RZ18_LIMPO</name>
<dbReference type="Proteomes" id="UP000694941">
    <property type="component" value="Unplaced"/>
</dbReference>
<protein>
    <submittedName>
        <fullName evidence="2">Uncharacterized protein LOC106477282</fullName>
    </submittedName>
</protein>
<sequence length="229" mass="26900">MCESGPSLVLNDILDVPQVHFRIWPTSGRTRGHILNEFCFLQEVLNKVGAVLWLDIQYTFKKRLPSHLLKRAERDGLVMWKVDHPTSSLTHQKMFDYFRVSQVYYYFHRMVESSHLILYNTETVHYRLMLPWVRCALTLDCIAPIGSQRFGCRFNKKPLYRYSGCHRYDMSALNVVLGLMYNFDSHSYAAGDKDKFFGLVKQEFVSKTLQHSSRENTTQFTDNKVHETT</sequence>
<reference evidence="2" key="1">
    <citation type="submission" date="2025-08" db="UniProtKB">
        <authorList>
            <consortium name="RefSeq"/>
        </authorList>
    </citation>
    <scope>IDENTIFICATION</scope>
    <source>
        <tissue evidence="2">Muscle</tissue>
    </source>
</reference>
<dbReference type="PANTHER" id="PTHR31389">
    <property type="entry name" value="LD39211P"/>
    <property type="match status" value="1"/>
</dbReference>
<accession>A0ABM1RZ18</accession>
<proteinExistence type="predicted"/>